<protein>
    <submittedName>
        <fullName evidence="2">Uncharacterized protein</fullName>
    </submittedName>
</protein>
<proteinExistence type="predicted"/>
<feature type="transmembrane region" description="Helical" evidence="1">
    <location>
        <begin position="6"/>
        <end position="27"/>
    </location>
</feature>
<accession>A0ABT6FA97</accession>
<keyword evidence="1" id="KW-0472">Membrane</keyword>
<keyword evidence="1" id="KW-0812">Transmembrane</keyword>
<dbReference type="EMBL" id="JARRAG010000002">
    <property type="protein sequence ID" value="MDG3004491.1"/>
    <property type="molecule type" value="Genomic_DNA"/>
</dbReference>
<dbReference type="RefSeq" id="WP_277860848.1">
    <property type="nucleotide sequence ID" value="NZ_JARRAG010000002.1"/>
</dbReference>
<evidence type="ECO:0000313" key="3">
    <source>
        <dbReference type="Proteomes" id="UP001216907"/>
    </source>
</evidence>
<comment type="caution">
    <text evidence="2">The sequence shown here is derived from an EMBL/GenBank/DDBJ whole genome shotgun (WGS) entry which is preliminary data.</text>
</comment>
<evidence type="ECO:0000256" key="1">
    <source>
        <dbReference type="SAM" id="Phobius"/>
    </source>
</evidence>
<dbReference type="Proteomes" id="UP001216907">
    <property type="component" value="Unassembled WGS sequence"/>
</dbReference>
<reference evidence="2 3" key="1">
    <citation type="submission" date="2023-03" db="EMBL/GenBank/DDBJ databases">
        <title>Paludisphaera mucosa sp. nov. a novel planctomycete from northern fen.</title>
        <authorList>
            <person name="Ivanova A."/>
        </authorList>
    </citation>
    <scope>NUCLEOTIDE SEQUENCE [LARGE SCALE GENOMIC DNA]</scope>
    <source>
        <strain evidence="2 3">Pla2</strain>
    </source>
</reference>
<sequence length="97" mass="10326">MDAGTAGAIAGSVVGLMGGVVGTWFGVANTSRPRERGVAIRLAALTWAWLAVVVAWMLLAPRPWNQAAQLMTLPALLAIPRMNRRLARARFEDQAGS</sequence>
<keyword evidence="3" id="KW-1185">Reference proteome</keyword>
<evidence type="ECO:0000313" key="2">
    <source>
        <dbReference type="EMBL" id="MDG3004491.1"/>
    </source>
</evidence>
<name>A0ABT6FA97_9BACT</name>
<feature type="transmembrane region" description="Helical" evidence="1">
    <location>
        <begin position="39"/>
        <end position="58"/>
    </location>
</feature>
<organism evidence="2 3">
    <name type="scientific">Paludisphaera mucosa</name>
    <dbReference type="NCBI Taxonomy" id="3030827"/>
    <lineage>
        <taxon>Bacteria</taxon>
        <taxon>Pseudomonadati</taxon>
        <taxon>Planctomycetota</taxon>
        <taxon>Planctomycetia</taxon>
        <taxon>Isosphaerales</taxon>
        <taxon>Isosphaeraceae</taxon>
        <taxon>Paludisphaera</taxon>
    </lineage>
</organism>
<gene>
    <name evidence="2" type="ORF">PZE19_11960</name>
</gene>
<keyword evidence="1" id="KW-1133">Transmembrane helix</keyword>